<dbReference type="SUPFAM" id="SSF53098">
    <property type="entry name" value="Ribonuclease H-like"/>
    <property type="match status" value="1"/>
</dbReference>
<evidence type="ECO:0000313" key="5">
    <source>
        <dbReference type="Proteomes" id="UP000228621"/>
    </source>
</evidence>
<comment type="caution">
    <text evidence="4">The sequence shown here is derived from an EMBL/GenBank/DDBJ whole genome shotgun (WGS) entry which is preliminary data.</text>
</comment>
<sequence length="514" mass="59702">MPTAPISMRKLKEILRLKYGANLTHRQIAKSLSISPSSFSTYANRAAQLGITYWPLDDTWDDCKLTRAFFATKVQPKQYASPDWLSVKQALRCKTMTLLLLWQEYAEQHPEGHYSYNHYCRQYKAWFKTQKLSMRQHHKAGEKLFVDYCGPTIPIVNPRTGEFRTAQVFVAVMGASNYTYAEATLSQGLEDWIMSHVRCFEFLGGVPELIIPDNLKSGVTKACRYEPDLNPTYQQLAEHYDTTVIPARPYKPKDKAKAEVGVQIVERWIMARLRHETFFSLAQLNQRISELLKDMNNRQMKKHPGSRASQFIAIDKPALKPLPQTVYQYTFVKKVRVHIDYHVEVEKHYYSVPYALVKQTLEAHICGQQVKVYHQGKLVALHPRSYGVGSHTTNEQHMPIAHRKHQQWSPERLERWAAQIGKETETLVKRYLNERKHPEQSYRRCLRLLNLAKQYSPARLELACKRALHTGVTQLKAISNMLNKGLEQQPLPNAQIDLLSDIEHHNIRGQHYYH</sequence>
<proteinExistence type="inferred from homology"/>
<dbReference type="InterPro" id="IPR036397">
    <property type="entry name" value="RNaseH_sf"/>
</dbReference>
<dbReference type="InterPro" id="IPR012337">
    <property type="entry name" value="RNaseH-like_sf"/>
</dbReference>
<dbReference type="GO" id="GO:0015074">
    <property type="term" value="P:DNA integration"/>
    <property type="evidence" value="ECO:0007669"/>
    <property type="project" value="InterPro"/>
</dbReference>
<evidence type="ECO:0000259" key="3">
    <source>
        <dbReference type="PROSITE" id="PS50994"/>
    </source>
</evidence>
<evidence type="ECO:0000256" key="1">
    <source>
        <dbReference type="ARBA" id="ARBA00009277"/>
    </source>
</evidence>
<dbReference type="PANTHER" id="PTHR35004:SF8">
    <property type="entry name" value="TRANSPOSASE RV3428C-RELATED"/>
    <property type="match status" value="1"/>
</dbReference>
<dbReference type="RefSeq" id="WP_099642260.1">
    <property type="nucleotide sequence ID" value="NZ_NKHF01000052.1"/>
</dbReference>
<evidence type="ECO:0000313" key="4">
    <source>
        <dbReference type="EMBL" id="PCK31518.1"/>
    </source>
</evidence>
<reference evidence="5" key="1">
    <citation type="journal article" date="2019" name="Genome Announc.">
        <title>Draft Genome Sequence of Pseudoalteromonas piscicida Strain 36Y ROTHPW, an Hypersaline Seawater Isolate from the South Coast of Sonora, Mexico.</title>
        <authorList>
            <person name="Sanchez-Diaz R."/>
            <person name="Molina-Garza Z.J."/>
            <person name="Cruz-Suarez L.E."/>
            <person name="Selvin J."/>
            <person name="Kiran G.S."/>
            <person name="Ibarra-Gamez J.C."/>
            <person name="Gomez-Gil B."/>
            <person name="Galaviz-Silva L."/>
        </authorList>
    </citation>
    <scope>NUCLEOTIDE SEQUENCE [LARGE SCALE GENOMIC DNA]</scope>
    <source>
        <strain evidence="5">36Y_RITHPW</strain>
    </source>
</reference>
<dbReference type="PROSITE" id="PS50994">
    <property type="entry name" value="INTEGRASE"/>
    <property type="match status" value="1"/>
</dbReference>
<name>A0A2A5JQ24_PSEO7</name>
<dbReference type="Proteomes" id="UP000228621">
    <property type="component" value="Unassembled WGS sequence"/>
</dbReference>
<accession>A0A2A5JQ24</accession>
<dbReference type="PANTHER" id="PTHR35004">
    <property type="entry name" value="TRANSPOSASE RV3428C-RELATED"/>
    <property type="match status" value="1"/>
</dbReference>
<evidence type="ECO:0000259" key="2">
    <source>
        <dbReference type="PROSITE" id="PS50532"/>
    </source>
</evidence>
<dbReference type="Gene3D" id="3.30.420.10">
    <property type="entry name" value="Ribonuclease H-like superfamily/Ribonuclease H"/>
    <property type="match status" value="1"/>
</dbReference>
<dbReference type="GO" id="GO:0003676">
    <property type="term" value="F:nucleic acid binding"/>
    <property type="evidence" value="ECO:0007669"/>
    <property type="project" value="InterPro"/>
</dbReference>
<dbReference type="InterPro" id="IPR017895">
    <property type="entry name" value="HTH_IS408/IS1162_type"/>
</dbReference>
<dbReference type="InterPro" id="IPR054353">
    <property type="entry name" value="IstA-like_C"/>
</dbReference>
<protein>
    <submittedName>
        <fullName evidence="4">IS21 family transposase</fullName>
    </submittedName>
</protein>
<dbReference type="Pfam" id="PF22483">
    <property type="entry name" value="Mu-transpos_C_2"/>
    <property type="match status" value="1"/>
</dbReference>
<dbReference type="AlphaFoldDB" id="A0A2A5JQ24"/>
<dbReference type="OrthoDB" id="2065409at2"/>
<dbReference type="InterPro" id="IPR001584">
    <property type="entry name" value="Integrase_cat-core"/>
</dbReference>
<keyword evidence="5" id="KW-1185">Reference proteome</keyword>
<organism evidence="4 5">
    <name type="scientific">Pseudoalteromonas piscicida</name>
    <dbReference type="NCBI Taxonomy" id="43662"/>
    <lineage>
        <taxon>Bacteria</taxon>
        <taxon>Pseudomonadati</taxon>
        <taxon>Pseudomonadota</taxon>
        <taxon>Gammaproteobacteria</taxon>
        <taxon>Alteromonadales</taxon>
        <taxon>Pseudoalteromonadaceae</taxon>
        <taxon>Pseudoalteromonas</taxon>
    </lineage>
</organism>
<feature type="domain" description="HTH IS408-type" evidence="2">
    <location>
        <begin position="11"/>
        <end position="91"/>
    </location>
</feature>
<dbReference type="EMBL" id="NKHF01000052">
    <property type="protein sequence ID" value="PCK31518.1"/>
    <property type="molecule type" value="Genomic_DNA"/>
</dbReference>
<gene>
    <name evidence="4" type="ORF">CEX98_11735</name>
</gene>
<dbReference type="NCBIfam" id="NF033546">
    <property type="entry name" value="transpos_IS21"/>
    <property type="match status" value="1"/>
</dbReference>
<feature type="domain" description="Integrase catalytic" evidence="3">
    <location>
        <begin position="135"/>
        <end position="316"/>
    </location>
</feature>
<dbReference type="PROSITE" id="PS50532">
    <property type="entry name" value="HTH_IS408"/>
    <property type="match status" value="1"/>
</dbReference>
<comment type="similarity">
    <text evidence="1">Belongs to the transposase IS21/IS408/IS1162 family.</text>
</comment>